<evidence type="ECO:0000313" key="2">
    <source>
        <dbReference type="EMBL" id="PNT51833.1"/>
    </source>
</evidence>
<keyword evidence="1" id="KW-0472">Membrane</keyword>
<sequence>MARDYLFIYFARLSPFCVGQAPCFPIFLPTFLFLLDGYQKHSTSYTETNVPAGISTNNINSSLKGIFCYRQVNFLIYYYSLSALSYLPAFVEQLTISYIIS</sequence>
<gene>
    <name evidence="2" type="ORF">POPTR_002G261500</name>
</gene>
<feature type="transmembrane region" description="Helical" evidence="1">
    <location>
        <begin position="6"/>
        <end position="35"/>
    </location>
</feature>
<accession>A0A2K2BPX6</accession>
<organism evidence="2 3">
    <name type="scientific">Populus trichocarpa</name>
    <name type="common">Western balsam poplar</name>
    <name type="synonym">Populus balsamifera subsp. trichocarpa</name>
    <dbReference type="NCBI Taxonomy" id="3694"/>
    <lineage>
        <taxon>Eukaryota</taxon>
        <taxon>Viridiplantae</taxon>
        <taxon>Streptophyta</taxon>
        <taxon>Embryophyta</taxon>
        <taxon>Tracheophyta</taxon>
        <taxon>Spermatophyta</taxon>
        <taxon>Magnoliopsida</taxon>
        <taxon>eudicotyledons</taxon>
        <taxon>Gunneridae</taxon>
        <taxon>Pentapetalae</taxon>
        <taxon>rosids</taxon>
        <taxon>fabids</taxon>
        <taxon>Malpighiales</taxon>
        <taxon>Salicaceae</taxon>
        <taxon>Saliceae</taxon>
        <taxon>Populus</taxon>
    </lineage>
</organism>
<keyword evidence="1" id="KW-1133">Transmembrane helix</keyword>
<evidence type="ECO:0000313" key="3">
    <source>
        <dbReference type="Proteomes" id="UP000006729"/>
    </source>
</evidence>
<evidence type="ECO:0000256" key="1">
    <source>
        <dbReference type="SAM" id="Phobius"/>
    </source>
</evidence>
<dbReference type="Proteomes" id="UP000006729">
    <property type="component" value="Chromosome 2"/>
</dbReference>
<dbReference type="Gramene" id="Potri.002G261500.1.v4.1">
    <property type="protein sequence ID" value="Potri.002G261500.1.v4.1"/>
    <property type="gene ID" value="Potri.002G261500.v4.1"/>
</dbReference>
<reference evidence="2 3" key="1">
    <citation type="journal article" date="2006" name="Science">
        <title>The genome of black cottonwood, Populus trichocarpa (Torr. &amp; Gray).</title>
        <authorList>
            <person name="Tuskan G.A."/>
            <person name="Difazio S."/>
            <person name="Jansson S."/>
            <person name="Bohlmann J."/>
            <person name="Grigoriev I."/>
            <person name="Hellsten U."/>
            <person name="Putnam N."/>
            <person name="Ralph S."/>
            <person name="Rombauts S."/>
            <person name="Salamov A."/>
            <person name="Schein J."/>
            <person name="Sterck L."/>
            <person name="Aerts A."/>
            <person name="Bhalerao R.R."/>
            <person name="Bhalerao R.P."/>
            <person name="Blaudez D."/>
            <person name="Boerjan W."/>
            <person name="Brun A."/>
            <person name="Brunner A."/>
            <person name="Busov V."/>
            <person name="Campbell M."/>
            <person name="Carlson J."/>
            <person name="Chalot M."/>
            <person name="Chapman J."/>
            <person name="Chen G.L."/>
            <person name="Cooper D."/>
            <person name="Coutinho P.M."/>
            <person name="Couturier J."/>
            <person name="Covert S."/>
            <person name="Cronk Q."/>
            <person name="Cunningham R."/>
            <person name="Davis J."/>
            <person name="Degroeve S."/>
            <person name="Dejardin A."/>
            <person name="Depamphilis C."/>
            <person name="Detter J."/>
            <person name="Dirks B."/>
            <person name="Dubchak I."/>
            <person name="Duplessis S."/>
            <person name="Ehlting J."/>
            <person name="Ellis B."/>
            <person name="Gendler K."/>
            <person name="Goodstein D."/>
            <person name="Gribskov M."/>
            <person name="Grimwood J."/>
            <person name="Groover A."/>
            <person name="Gunter L."/>
            <person name="Hamberger B."/>
            <person name="Heinze B."/>
            <person name="Helariutta Y."/>
            <person name="Henrissat B."/>
            <person name="Holligan D."/>
            <person name="Holt R."/>
            <person name="Huang W."/>
            <person name="Islam-Faridi N."/>
            <person name="Jones S."/>
            <person name="Jones-Rhoades M."/>
            <person name="Jorgensen R."/>
            <person name="Joshi C."/>
            <person name="Kangasjarvi J."/>
            <person name="Karlsson J."/>
            <person name="Kelleher C."/>
            <person name="Kirkpatrick R."/>
            <person name="Kirst M."/>
            <person name="Kohler A."/>
            <person name="Kalluri U."/>
            <person name="Larimer F."/>
            <person name="Leebens-Mack J."/>
            <person name="Leple J.C."/>
            <person name="Locascio P."/>
            <person name="Lou Y."/>
            <person name="Lucas S."/>
            <person name="Martin F."/>
            <person name="Montanini B."/>
            <person name="Napoli C."/>
            <person name="Nelson D.R."/>
            <person name="Nelson C."/>
            <person name="Nieminen K."/>
            <person name="Nilsson O."/>
            <person name="Pereda V."/>
            <person name="Peter G."/>
            <person name="Philippe R."/>
            <person name="Pilate G."/>
            <person name="Poliakov A."/>
            <person name="Razumovskaya J."/>
            <person name="Richardson P."/>
            <person name="Rinaldi C."/>
            <person name="Ritland K."/>
            <person name="Rouze P."/>
            <person name="Ryaboy D."/>
            <person name="Schmutz J."/>
            <person name="Schrader J."/>
            <person name="Segerman B."/>
            <person name="Shin H."/>
            <person name="Siddiqui A."/>
            <person name="Sterky F."/>
            <person name="Terry A."/>
            <person name="Tsai C.J."/>
            <person name="Uberbacher E."/>
            <person name="Unneberg P."/>
            <person name="Vahala J."/>
            <person name="Wall K."/>
            <person name="Wessler S."/>
            <person name="Yang G."/>
            <person name="Yin T."/>
            <person name="Douglas C."/>
            <person name="Marra M."/>
            <person name="Sandberg G."/>
            <person name="Van de Peer Y."/>
            <person name="Rokhsar D."/>
        </authorList>
    </citation>
    <scope>NUCLEOTIDE SEQUENCE [LARGE SCALE GENOMIC DNA]</scope>
    <source>
        <strain evidence="3">cv. Nisqually</strain>
    </source>
</reference>
<protein>
    <submittedName>
        <fullName evidence="2">Uncharacterized protein</fullName>
    </submittedName>
</protein>
<dbReference type="AlphaFoldDB" id="A0A2K2BPX6"/>
<keyword evidence="3" id="KW-1185">Reference proteome</keyword>
<proteinExistence type="predicted"/>
<keyword evidence="1" id="KW-0812">Transmembrane</keyword>
<dbReference type="InParanoid" id="A0A2K2BPX6"/>
<dbReference type="EMBL" id="CM009291">
    <property type="protein sequence ID" value="PNT51833.1"/>
    <property type="molecule type" value="Genomic_DNA"/>
</dbReference>
<name>A0A2K2BPX6_POPTR</name>